<dbReference type="InterPro" id="IPR000515">
    <property type="entry name" value="MetI-like"/>
</dbReference>
<dbReference type="PROSITE" id="PS50928">
    <property type="entry name" value="ABC_TM1"/>
    <property type="match status" value="1"/>
</dbReference>
<evidence type="ECO:0000259" key="9">
    <source>
        <dbReference type="PROSITE" id="PS50928"/>
    </source>
</evidence>
<protein>
    <submittedName>
        <fullName evidence="10">Inner membrane ABC transporter permease protein YdcV</fullName>
    </submittedName>
</protein>
<dbReference type="PANTHER" id="PTHR43848:SF2">
    <property type="entry name" value="PUTRESCINE TRANSPORT SYSTEM PERMEASE PROTEIN POTI"/>
    <property type="match status" value="1"/>
</dbReference>
<dbReference type="AlphaFoldDB" id="A0A645BEQ6"/>
<evidence type="ECO:0000256" key="2">
    <source>
        <dbReference type="ARBA" id="ARBA00007069"/>
    </source>
</evidence>
<comment type="similarity">
    <text evidence="2">Belongs to the binding-protein-dependent transport system permease family. CysTW subfamily.</text>
</comment>
<evidence type="ECO:0000256" key="4">
    <source>
        <dbReference type="ARBA" id="ARBA00022475"/>
    </source>
</evidence>
<dbReference type="CDD" id="cd06261">
    <property type="entry name" value="TM_PBP2"/>
    <property type="match status" value="1"/>
</dbReference>
<name>A0A645BEQ6_9ZZZZ</name>
<evidence type="ECO:0000313" key="10">
    <source>
        <dbReference type="EMBL" id="MPM63930.1"/>
    </source>
</evidence>
<feature type="transmembrane region" description="Helical" evidence="8">
    <location>
        <begin position="109"/>
        <end position="130"/>
    </location>
</feature>
<evidence type="ECO:0000256" key="6">
    <source>
        <dbReference type="ARBA" id="ARBA00022989"/>
    </source>
</evidence>
<dbReference type="GO" id="GO:0055085">
    <property type="term" value="P:transmembrane transport"/>
    <property type="evidence" value="ECO:0007669"/>
    <property type="project" value="InterPro"/>
</dbReference>
<keyword evidence="3" id="KW-0813">Transport</keyword>
<evidence type="ECO:0000256" key="3">
    <source>
        <dbReference type="ARBA" id="ARBA00022448"/>
    </source>
</evidence>
<evidence type="ECO:0000256" key="1">
    <source>
        <dbReference type="ARBA" id="ARBA00004651"/>
    </source>
</evidence>
<feature type="domain" description="ABC transmembrane type-1" evidence="9">
    <location>
        <begin position="63"/>
        <end position="252"/>
    </location>
</feature>
<reference evidence="10" key="1">
    <citation type="submission" date="2019-08" db="EMBL/GenBank/DDBJ databases">
        <authorList>
            <person name="Kucharzyk K."/>
            <person name="Murdoch R.W."/>
            <person name="Higgins S."/>
            <person name="Loffler F."/>
        </authorList>
    </citation>
    <scope>NUCLEOTIDE SEQUENCE</scope>
</reference>
<dbReference type="PANTHER" id="PTHR43848">
    <property type="entry name" value="PUTRESCINE TRANSPORT SYSTEM PERMEASE PROTEIN POTI"/>
    <property type="match status" value="1"/>
</dbReference>
<evidence type="ECO:0000256" key="7">
    <source>
        <dbReference type="ARBA" id="ARBA00023136"/>
    </source>
</evidence>
<feature type="transmembrane region" description="Helical" evidence="8">
    <location>
        <begin position="67"/>
        <end position="88"/>
    </location>
</feature>
<evidence type="ECO:0000256" key="5">
    <source>
        <dbReference type="ARBA" id="ARBA00022692"/>
    </source>
</evidence>
<comment type="subcellular location">
    <subcellularLocation>
        <location evidence="1">Cell membrane</location>
        <topology evidence="1">Multi-pass membrane protein</topology>
    </subcellularLocation>
</comment>
<feature type="transmembrane region" description="Helical" evidence="8">
    <location>
        <begin position="176"/>
        <end position="198"/>
    </location>
</feature>
<organism evidence="10">
    <name type="scientific">bioreactor metagenome</name>
    <dbReference type="NCBI Taxonomy" id="1076179"/>
    <lineage>
        <taxon>unclassified sequences</taxon>
        <taxon>metagenomes</taxon>
        <taxon>ecological metagenomes</taxon>
    </lineage>
</organism>
<proteinExistence type="inferred from homology"/>
<gene>
    <name evidence="10" type="primary">ydcV_18</name>
    <name evidence="10" type="ORF">SDC9_110815</name>
</gene>
<accession>A0A645BEQ6</accession>
<keyword evidence="4" id="KW-1003">Cell membrane</keyword>
<keyword evidence="5 8" id="KW-0812">Transmembrane</keyword>
<dbReference type="InterPro" id="IPR051789">
    <property type="entry name" value="Bact_Polyamine_Transport"/>
</dbReference>
<comment type="caution">
    <text evidence="10">The sequence shown here is derived from an EMBL/GenBank/DDBJ whole genome shotgun (WGS) entry which is preliminary data.</text>
</comment>
<dbReference type="GO" id="GO:0005886">
    <property type="term" value="C:plasma membrane"/>
    <property type="evidence" value="ECO:0007669"/>
    <property type="project" value="UniProtKB-SubCell"/>
</dbReference>
<keyword evidence="6 8" id="KW-1133">Transmembrane helix</keyword>
<dbReference type="EMBL" id="VSSQ01019682">
    <property type="protein sequence ID" value="MPM63930.1"/>
    <property type="molecule type" value="Genomic_DNA"/>
</dbReference>
<feature type="transmembrane region" description="Helical" evidence="8">
    <location>
        <begin position="235"/>
        <end position="254"/>
    </location>
</feature>
<dbReference type="Gene3D" id="1.10.3720.10">
    <property type="entry name" value="MetI-like"/>
    <property type="match status" value="1"/>
</dbReference>
<keyword evidence="7 8" id="KW-0472">Membrane</keyword>
<dbReference type="InterPro" id="IPR035906">
    <property type="entry name" value="MetI-like_sf"/>
</dbReference>
<sequence length="267" mass="29290">MNKRLWRGLSGTYAALIFVFLYAPIVVLIALSFNESKLRNSWGGFSLKWYTSLFQNDRIIQALGNTLLISFSAALVATFIGTLAAIALHNMKKGAARALLLDATYIPMLNPDIVTGVALLLLFTFAGITLGFGTLLLAHIAFNIPYVVLSVLPKLKQLNPYTMDAAMDLGMRPAKALWKVIIPQIFPGMMTGFLLALTMSFDDFAISFFTTGPGVSTLSIEIYSMTRRGINPQINALSTLMFVVVLAMLIFVNFRSEKSDGQMINIG</sequence>
<dbReference type="Pfam" id="PF00528">
    <property type="entry name" value="BPD_transp_1"/>
    <property type="match status" value="1"/>
</dbReference>
<feature type="transmembrane region" description="Helical" evidence="8">
    <location>
        <begin position="12"/>
        <end position="33"/>
    </location>
</feature>
<evidence type="ECO:0000256" key="8">
    <source>
        <dbReference type="SAM" id="Phobius"/>
    </source>
</evidence>
<dbReference type="SUPFAM" id="SSF161098">
    <property type="entry name" value="MetI-like"/>
    <property type="match status" value="1"/>
</dbReference>